<protein>
    <recommendedName>
        <fullName evidence="3">NYN domain-containing protein</fullName>
    </recommendedName>
</protein>
<gene>
    <name evidence="1" type="ORF">HBA18_16265</name>
</gene>
<evidence type="ECO:0000313" key="1">
    <source>
        <dbReference type="EMBL" id="QIR07982.1"/>
    </source>
</evidence>
<accession>A0ABX6K9N7</accession>
<evidence type="ECO:0008006" key="3">
    <source>
        <dbReference type="Google" id="ProtNLM"/>
    </source>
</evidence>
<keyword evidence="1" id="KW-0614">Plasmid</keyword>
<dbReference type="RefSeq" id="WP_167315442.1">
    <property type="nucleotide sequence ID" value="NZ_CP050268.1"/>
</dbReference>
<reference evidence="1 2" key="1">
    <citation type="submission" date="2020-03" db="EMBL/GenBank/DDBJ databases">
        <title>Genome mining reveals the biosynthetic pathways of PHA and ectoines of the halophilic strain Salinivibrio costicola M318 isolated from fermented shrimp paste.</title>
        <authorList>
            <person name="Doan T.V."/>
            <person name="Tran L.T."/>
            <person name="Trieu T.A."/>
            <person name="Nguyen Q.V."/>
            <person name="Quach T.N."/>
            <person name="Phi T.Q."/>
            <person name="Kumar S."/>
        </authorList>
    </citation>
    <scope>NUCLEOTIDE SEQUENCE [LARGE SCALE GENOMIC DNA]</scope>
    <source>
        <strain evidence="1 2">M318</strain>
        <plasmid evidence="1 2">pM138.1</plasmid>
    </source>
</reference>
<geneLocation type="plasmid" evidence="1 2">
    <name>pM138.1</name>
</geneLocation>
<evidence type="ECO:0000313" key="2">
    <source>
        <dbReference type="Proteomes" id="UP000501408"/>
    </source>
</evidence>
<name>A0ABX6K9N7_SALCS</name>
<organism evidence="1 2">
    <name type="scientific">Salinivibrio costicola</name>
    <name type="common">Vibrio costicola</name>
    <dbReference type="NCBI Taxonomy" id="51367"/>
    <lineage>
        <taxon>Bacteria</taxon>
        <taxon>Pseudomonadati</taxon>
        <taxon>Pseudomonadota</taxon>
        <taxon>Gammaproteobacteria</taxon>
        <taxon>Vibrionales</taxon>
        <taxon>Vibrionaceae</taxon>
        <taxon>Salinivibrio</taxon>
    </lineage>
</organism>
<keyword evidence="2" id="KW-1185">Reference proteome</keyword>
<proteinExistence type="predicted"/>
<sequence length="75" mass="8835">MSRRTVAIFVDAGFFNRIFTSAVDPEMKMVPEEFAKKMWHYWIKHVDNSFPRSCVGMYMDFESWAGFAKRSPNCT</sequence>
<dbReference type="Proteomes" id="UP000501408">
    <property type="component" value="Plasmid pM138.1"/>
</dbReference>
<dbReference type="EMBL" id="CP050268">
    <property type="protein sequence ID" value="QIR07982.1"/>
    <property type="molecule type" value="Genomic_DNA"/>
</dbReference>